<feature type="region of interest" description="Disordered" evidence="5">
    <location>
        <begin position="137"/>
        <end position="195"/>
    </location>
</feature>
<feature type="compositionally biased region" description="Basic residues" evidence="5">
    <location>
        <begin position="374"/>
        <end position="402"/>
    </location>
</feature>
<feature type="compositionally biased region" description="Basic residues" evidence="5">
    <location>
        <begin position="495"/>
        <end position="504"/>
    </location>
</feature>
<gene>
    <name evidence="8" type="ORF">RIF29_22127</name>
</gene>
<feature type="compositionally biased region" description="Basic residues" evidence="5">
    <location>
        <begin position="420"/>
        <end position="432"/>
    </location>
</feature>
<dbReference type="PROSITE" id="PS00518">
    <property type="entry name" value="ZF_RING_1"/>
    <property type="match status" value="1"/>
</dbReference>
<dbReference type="SMART" id="SM00249">
    <property type="entry name" value="PHD"/>
    <property type="match status" value="1"/>
</dbReference>
<name>A0AAN9F893_CROPI</name>
<evidence type="ECO:0000256" key="4">
    <source>
        <dbReference type="PROSITE-ProRule" id="PRU00175"/>
    </source>
</evidence>
<feature type="domain" description="RING-type" evidence="7">
    <location>
        <begin position="531"/>
        <end position="573"/>
    </location>
</feature>
<evidence type="ECO:0000256" key="5">
    <source>
        <dbReference type="SAM" id="MobiDB-lite"/>
    </source>
</evidence>
<dbReference type="PANTHER" id="PTHR47177:SF3">
    <property type="entry name" value="F18C1.6 PROTEIN"/>
    <property type="match status" value="1"/>
</dbReference>
<feature type="compositionally biased region" description="Basic residues" evidence="5">
    <location>
        <begin position="161"/>
        <end position="177"/>
    </location>
</feature>
<dbReference type="InterPro" id="IPR001841">
    <property type="entry name" value="Znf_RING"/>
</dbReference>
<dbReference type="InterPro" id="IPR011011">
    <property type="entry name" value="Znf_FYVE_PHD"/>
</dbReference>
<organism evidence="8 9">
    <name type="scientific">Crotalaria pallida</name>
    <name type="common">Smooth rattlebox</name>
    <name type="synonym">Crotalaria striata</name>
    <dbReference type="NCBI Taxonomy" id="3830"/>
    <lineage>
        <taxon>Eukaryota</taxon>
        <taxon>Viridiplantae</taxon>
        <taxon>Streptophyta</taxon>
        <taxon>Embryophyta</taxon>
        <taxon>Tracheophyta</taxon>
        <taxon>Spermatophyta</taxon>
        <taxon>Magnoliopsida</taxon>
        <taxon>eudicotyledons</taxon>
        <taxon>Gunneridae</taxon>
        <taxon>Pentapetalae</taxon>
        <taxon>rosids</taxon>
        <taxon>fabids</taxon>
        <taxon>Fabales</taxon>
        <taxon>Fabaceae</taxon>
        <taxon>Papilionoideae</taxon>
        <taxon>50 kb inversion clade</taxon>
        <taxon>genistoids sensu lato</taxon>
        <taxon>core genistoids</taxon>
        <taxon>Crotalarieae</taxon>
        <taxon>Crotalaria</taxon>
    </lineage>
</organism>
<feature type="compositionally biased region" description="Basic residues" evidence="5">
    <location>
        <begin position="349"/>
        <end position="365"/>
    </location>
</feature>
<dbReference type="SUPFAM" id="SSF57903">
    <property type="entry name" value="FYVE/PHD zinc finger"/>
    <property type="match status" value="1"/>
</dbReference>
<evidence type="ECO:0000259" key="6">
    <source>
        <dbReference type="PROSITE" id="PS50016"/>
    </source>
</evidence>
<keyword evidence="2 4" id="KW-0863">Zinc-finger</keyword>
<dbReference type="InterPro" id="IPR019787">
    <property type="entry name" value="Znf_PHD-finger"/>
</dbReference>
<dbReference type="InterPro" id="IPR001965">
    <property type="entry name" value="Znf_PHD"/>
</dbReference>
<comment type="caution">
    <text evidence="8">The sequence shown here is derived from an EMBL/GenBank/DDBJ whole genome shotgun (WGS) entry which is preliminary data.</text>
</comment>
<evidence type="ECO:0000259" key="7">
    <source>
        <dbReference type="PROSITE" id="PS50089"/>
    </source>
</evidence>
<dbReference type="Pfam" id="PF00628">
    <property type="entry name" value="PHD"/>
    <property type="match status" value="1"/>
</dbReference>
<feature type="compositionally biased region" description="Acidic residues" evidence="5">
    <location>
        <begin position="143"/>
        <end position="153"/>
    </location>
</feature>
<dbReference type="Pfam" id="PF13639">
    <property type="entry name" value="zf-RING_2"/>
    <property type="match status" value="1"/>
</dbReference>
<feature type="compositionally biased region" description="Acidic residues" evidence="5">
    <location>
        <begin position="95"/>
        <end position="106"/>
    </location>
</feature>
<feature type="region of interest" description="Disordered" evidence="5">
    <location>
        <begin position="490"/>
        <end position="519"/>
    </location>
</feature>
<evidence type="ECO:0000256" key="1">
    <source>
        <dbReference type="ARBA" id="ARBA00022723"/>
    </source>
</evidence>
<dbReference type="CDD" id="cd16574">
    <property type="entry name" value="RING-HC_Topors"/>
    <property type="match status" value="1"/>
</dbReference>
<feature type="compositionally biased region" description="Acidic residues" evidence="5">
    <location>
        <begin position="225"/>
        <end position="346"/>
    </location>
</feature>
<evidence type="ECO:0000313" key="8">
    <source>
        <dbReference type="EMBL" id="KAK7269401.1"/>
    </source>
</evidence>
<evidence type="ECO:0000256" key="3">
    <source>
        <dbReference type="ARBA" id="ARBA00022833"/>
    </source>
</evidence>
<feature type="compositionally biased region" description="Basic and acidic residues" evidence="5">
    <location>
        <begin position="505"/>
        <end position="519"/>
    </location>
</feature>
<accession>A0AAN9F893</accession>
<feature type="region of interest" description="Disordered" evidence="5">
    <location>
        <begin position="76"/>
        <end position="106"/>
    </location>
</feature>
<proteinExistence type="predicted"/>
<dbReference type="InterPro" id="IPR058746">
    <property type="entry name" value="Znf_RING-type_Topors"/>
</dbReference>
<keyword evidence="3" id="KW-0862">Zinc</keyword>
<dbReference type="PROSITE" id="PS50016">
    <property type="entry name" value="ZF_PHD_2"/>
    <property type="match status" value="1"/>
</dbReference>
<dbReference type="PANTHER" id="PTHR47177">
    <property type="entry name" value="F18C1.6 PROTEIN"/>
    <property type="match status" value="1"/>
</dbReference>
<dbReference type="EMBL" id="JAYWIO010000004">
    <property type="protein sequence ID" value="KAK7269401.1"/>
    <property type="molecule type" value="Genomic_DNA"/>
</dbReference>
<dbReference type="SUPFAM" id="SSF57850">
    <property type="entry name" value="RING/U-box"/>
    <property type="match status" value="1"/>
</dbReference>
<evidence type="ECO:0000256" key="2">
    <source>
        <dbReference type="ARBA" id="ARBA00022771"/>
    </source>
</evidence>
<reference evidence="8 9" key="1">
    <citation type="submission" date="2024-01" db="EMBL/GenBank/DDBJ databases">
        <title>The genomes of 5 underutilized Papilionoideae crops provide insights into root nodulation and disease resistanc.</title>
        <authorList>
            <person name="Yuan L."/>
        </authorList>
    </citation>
    <scope>NUCLEOTIDE SEQUENCE [LARGE SCALE GENOMIC DNA]</scope>
    <source>
        <strain evidence="8">ZHUSHIDOU_FW_LH</strain>
        <tissue evidence="8">Leaf</tissue>
    </source>
</reference>
<feature type="domain" description="PHD-type" evidence="6">
    <location>
        <begin position="621"/>
        <end position="670"/>
    </location>
</feature>
<dbReference type="PROSITE" id="PS50089">
    <property type="entry name" value="ZF_RING_2"/>
    <property type="match status" value="1"/>
</dbReference>
<protein>
    <submittedName>
        <fullName evidence="8">Uncharacterized protein</fullName>
    </submittedName>
</protein>
<dbReference type="Gene3D" id="3.30.40.10">
    <property type="entry name" value="Zinc/RING finger domain, C3HC4 (zinc finger)"/>
    <property type="match status" value="2"/>
</dbReference>
<sequence length="1002" mass="113621">MRTPFQRSSKPKIKRTVWRCEQKTAKKFITSAICKKGRTLILRFCFDSSAPLPLSPFFADYKGKWELKNLMARGGKVSRKHNLRKKGRRSKEDGGSDDDSDEDYVVSDDVREASDDNSEYYCSSLDGCASEDSLDSFIVKKEEDEDEDEEEEEFRVVRNSNRSKARNSGKTSRKRGRITPDKEEEEEEEIRGVWNFNRSKAKNGVKKNANRTSRKRGLIAYALQLEEEEEEEKIERDGEEEEEVKAEEVERDGEEEEEEEVKAEKVGEEEEDGDSEYKQEDEEDVDEDEYKVEEEEEEEDVDEDEYKVEEEEEEGVGDDEVEEEDFDCDDDEFTPEEEDYSDEEEEVRGRKKKNNGMKMGKKVSLKRAPVVSTRGRRRRSSGASKKPFKNRRRKNGGFRKRVRCDSEDDFINNGSPIRTTSRKQGHRKRRRLVLADSGSDHESSASDVEYTISEEEREQLREAKELCGGSRTNLRSSSLLTKNEEVGVHDDLHQQRKPPVRKGKEKIEEPQVRKGKEKVEGSKSEVVKQVCGICLSEEDRRRTRGVLNCCTHYFCFTCINEWAKVESRCPLCKQRFQTISKPARPTAGLDLREVVIQVPERDQVYQPSEEELRSYIDPYESVICSECHQGGDDGLMLLCDICDSPAHTYCVGLGREVPEGNWYCDGCRPVALESLSSQVQEHGADPRVQPVRPPPLVLNVRESIDLNSVSSPHTAFNLGFGQFSSPRFTGRSVQGVSPVSGGGAPTLSGRRWIHRQIHQLLSMDRMLSTTGRLDIIPATSSTSNLFSSQIVQSIESTAQHLRTQDVGTSHHTFFDERSCNNSTSPLVQNGAFTFFDQGLCNNNTSPLMQNGALWPGLTGTPPIPDCERVYQFSRSDTITDGSSLPSVREEGNFNIAMEQLHSMVKSHLMSLQQNIDLDAGHNTLKDIARISMNNILAACGLEHNKSEVCNVLPPPVCQHIELMGGGQTSLIKGCCTSCFDSFVGVVVKRILEAQNQWLRLRL</sequence>
<dbReference type="SMART" id="SM00184">
    <property type="entry name" value="RING"/>
    <property type="match status" value="1"/>
</dbReference>
<dbReference type="InterPro" id="IPR013083">
    <property type="entry name" value="Znf_RING/FYVE/PHD"/>
</dbReference>
<feature type="compositionally biased region" description="Basic residues" evidence="5">
    <location>
        <begin position="76"/>
        <end position="89"/>
    </location>
</feature>
<dbReference type="InterPro" id="IPR017907">
    <property type="entry name" value="Znf_RING_CS"/>
</dbReference>
<keyword evidence="9" id="KW-1185">Reference proteome</keyword>
<keyword evidence="1" id="KW-0479">Metal-binding</keyword>
<feature type="region of interest" description="Disordered" evidence="5">
    <location>
        <begin position="222"/>
        <end position="453"/>
    </location>
</feature>
<dbReference type="GO" id="GO:0008270">
    <property type="term" value="F:zinc ion binding"/>
    <property type="evidence" value="ECO:0007669"/>
    <property type="project" value="UniProtKB-KW"/>
</dbReference>
<evidence type="ECO:0000313" key="9">
    <source>
        <dbReference type="Proteomes" id="UP001372338"/>
    </source>
</evidence>
<dbReference type="AlphaFoldDB" id="A0AAN9F893"/>
<dbReference type="Proteomes" id="UP001372338">
    <property type="component" value="Unassembled WGS sequence"/>
</dbReference>